<dbReference type="PANTHER" id="PTHR44196">
    <property type="entry name" value="DEHYDROGENASE/REDUCTASE SDR FAMILY MEMBER 7B"/>
    <property type="match status" value="1"/>
</dbReference>
<comment type="similarity">
    <text evidence="1">Belongs to the short-chain dehydrogenases/reductases (SDR) family.</text>
</comment>
<gene>
    <name evidence="3" type="ORF">IFO66_06685</name>
</gene>
<evidence type="ECO:0000256" key="2">
    <source>
        <dbReference type="ARBA" id="ARBA00023002"/>
    </source>
</evidence>
<dbReference type="RefSeq" id="WP_192024396.1">
    <property type="nucleotide sequence ID" value="NZ_JACYTN010000003.1"/>
</dbReference>
<dbReference type="Pfam" id="PF00106">
    <property type="entry name" value="adh_short"/>
    <property type="match status" value="1"/>
</dbReference>
<reference evidence="3 4" key="1">
    <citation type="submission" date="2020-09" db="EMBL/GenBank/DDBJ databases">
        <title>Paenibacillus sp. CAU 1523 isolated from sand of Haeundae Beach.</title>
        <authorList>
            <person name="Kim W."/>
        </authorList>
    </citation>
    <scope>NUCLEOTIDE SEQUENCE [LARGE SCALE GENOMIC DNA]</scope>
    <source>
        <strain evidence="3 4">CAU 1523</strain>
    </source>
</reference>
<dbReference type="PANTHER" id="PTHR44196:SF1">
    <property type="entry name" value="DEHYDROGENASE_REDUCTASE SDR FAMILY MEMBER 7B"/>
    <property type="match status" value="1"/>
</dbReference>
<dbReference type="InterPro" id="IPR002347">
    <property type="entry name" value="SDR_fam"/>
</dbReference>
<dbReference type="Proteomes" id="UP000634529">
    <property type="component" value="Unassembled WGS sequence"/>
</dbReference>
<protein>
    <submittedName>
        <fullName evidence="3">SDR family oxidoreductase</fullName>
    </submittedName>
</protein>
<organism evidence="3 4">
    <name type="scientific">Paenibacillus arenosi</name>
    <dbReference type="NCBI Taxonomy" id="2774142"/>
    <lineage>
        <taxon>Bacteria</taxon>
        <taxon>Bacillati</taxon>
        <taxon>Bacillota</taxon>
        <taxon>Bacilli</taxon>
        <taxon>Bacillales</taxon>
        <taxon>Paenibacillaceae</taxon>
        <taxon>Paenibacillus</taxon>
    </lineage>
</organism>
<dbReference type="SUPFAM" id="SSF51735">
    <property type="entry name" value="NAD(P)-binding Rossmann-fold domains"/>
    <property type="match status" value="1"/>
</dbReference>
<dbReference type="EMBL" id="JACYTN010000003">
    <property type="protein sequence ID" value="MBD8497990.1"/>
    <property type="molecule type" value="Genomic_DNA"/>
</dbReference>
<evidence type="ECO:0000313" key="3">
    <source>
        <dbReference type="EMBL" id="MBD8497990.1"/>
    </source>
</evidence>
<accession>A0ABR9AXR9</accession>
<keyword evidence="4" id="KW-1185">Reference proteome</keyword>
<evidence type="ECO:0000313" key="4">
    <source>
        <dbReference type="Proteomes" id="UP000634529"/>
    </source>
</evidence>
<sequence length="246" mass="27012">MELAGKKVVITGASRGLGQALAISLAKMGAQLFLSARTKDSLNETSRLIEETTGQVPLKYAVDLRNSEQIRSFAEAVEAESSSEIDILINNGAMWLAGEFDSVSDEEISDTINSAAVGTTLITRHFLPLLRRSKGADIVNMISVCGLLNVQHESAHEAFHAAKFAQAGFTDRLRHRLKPEGIRVIGVYPPDFDDVSPVDPEWAQPRNTRDDQNISNRHVVEAITFALTRDRICSINSIQLDTWPSV</sequence>
<dbReference type="InterPro" id="IPR036291">
    <property type="entry name" value="NAD(P)-bd_dom_sf"/>
</dbReference>
<dbReference type="Gene3D" id="3.40.50.720">
    <property type="entry name" value="NAD(P)-binding Rossmann-like Domain"/>
    <property type="match status" value="1"/>
</dbReference>
<proteinExistence type="inferred from homology"/>
<dbReference type="PRINTS" id="PR00081">
    <property type="entry name" value="GDHRDH"/>
</dbReference>
<keyword evidence="2" id="KW-0560">Oxidoreductase</keyword>
<comment type="caution">
    <text evidence="3">The sequence shown here is derived from an EMBL/GenBank/DDBJ whole genome shotgun (WGS) entry which is preliminary data.</text>
</comment>
<name>A0ABR9AXR9_9BACL</name>
<evidence type="ECO:0000256" key="1">
    <source>
        <dbReference type="ARBA" id="ARBA00006484"/>
    </source>
</evidence>
<dbReference type="CDD" id="cd05233">
    <property type="entry name" value="SDR_c"/>
    <property type="match status" value="1"/>
</dbReference>